<dbReference type="RefSeq" id="WP_130990897.1">
    <property type="nucleotide sequence ID" value="NZ_SISK01000005.1"/>
</dbReference>
<evidence type="ECO:0000313" key="6">
    <source>
        <dbReference type="Proteomes" id="UP000293520"/>
    </source>
</evidence>
<dbReference type="PANTHER" id="PTHR11475:SF4">
    <property type="entry name" value="CHORION PEROXIDASE"/>
    <property type="match status" value="1"/>
</dbReference>
<dbReference type="SUPFAM" id="SSF48113">
    <property type="entry name" value="Heme-dependent peroxidases"/>
    <property type="match status" value="1"/>
</dbReference>
<proteinExistence type="predicted"/>
<dbReference type="GO" id="GO:0020037">
    <property type="term" value="F:heme binding"/>
    <property type="evidence" value="ECO:0007669"/>
    <property type="project" value="InterPro"/>
</dbReference>
<evidence type="ECO:0000256" key="4">
    <source>
        <dbReference type="SAM" id="MobiDB-lite"/>
    </source>
</evidence>
<reference evidence="5 6" key="1">
    <citation type="submission" date="2019-02" db="EMBL/GenBank/DDBJ databases">
        <title>Paracoccus subflavus sp. nov., isolated from marine sediment of the Pacific Ocean.</title>
        <authorList>
            <person name="Zhang G."/>
        </authorList>
    </citation>
    <scope>NUCLEOTIDE SEQUENCE [LARGE SCALE GENOMIC DNA]</scope>
    <source>
        <strain evidence="5 6">GY0581</strain>
    </source>
</reference>
<comment type="subcellular location">
    <subcellularLocation>
        <location evidence="1">Secreted</location>
    </subcellularLocation>
</comment>
<evidence type="ECO:0000256" key="2">
    <source>
        <dbReference type="ARBA" id="ARBA00022525"/>
    </source>
</evidence>
<dbReference type="InterPro" id="IPR019791">
    <property type="entry name" value="Haem_peroxidase_animal"/>
</dbReference>
<dbReference type="GO" id="GO:0004601">
    <property type="term" value="F:peroxidase activity"/>
    <property type="evidence" value="ECO:0007669"/>
    <property type="project" value="UniProtKB-KW"/>
</dbReference>
<gene>
    <name evidence="5" type="ORF">EYE42_08535</name>
</gene>
<dbReference type="Pfam" id="PF03098">
    <property type="entry name" value="An_peroxidase"/>
    <property type="match status" value="1"/>
</dbReference>
<dbReference type="OrthoDB" id="105077at2"/>
<feature type="region of interest" description="Disordered" evidence="4">
    <location>
        <begin position="451"/>
        <end position="471"/>
    </location>
</feature>
<protein>
    <submittedName>
        <fullName evidence="5">Peroxidase</fullName>
    </submittedName>
</protein>
<dbReference type="InterPro" id="IPR010255">
    <property type="entry name" value="Haem_peroxidase_sf"/>
</dbReference>
<keyword evidence="3" id="KW-0325">Glycoprotein</keyword>
<keyword evidence="6" id="KW-1185">Reference proteome</keyword>
<dbReference type="InterPro" id="IPR037120">
    <property type="entry name" value="Haem_peroxidase_sf_animal"/>
</dbReference>
<comment type="caution">
    <text evidence="5">The sequence shown here is derived from an EMBL/GenBank/DDBJ whole genome shotgun (WGS) entry which is preliminary data.</text>
</comment>
<sequence length="609" mass="66322">MLFSLSHGTRIVQDAAVPHPADPAPRGAGLRGRTAVLENPAVTMTRLDLRPLVAVMDGAARTRSVHARSMETAAGAFRYLFRDAPGLPESAETLAALDQLAESMATETPGDGDAAIPPIYTYFGQFIDHDITANTDREVSGLSEIRGDIAPADRTRVEQELDNLRDGSLGLDSLYGDSPDQGDFALKLARLMRHPTFTDKMRLGVTADSGGGRPPLPADPAADLLRLGFLMDRGDITQAELDALDPALRENFVNENGPIRTRAIIGDGRNDENLLVAQLHVAFLRLHNRFVDLGNGFQGARDLTRFHYQWLVLNDFLPTICANDVVDEVLATGAPLYAEFLAANPPADPVKMPMPLEFSVAGFRFGHSMVRGGYDHNRFFGRAVAGSAQLLPFATFTQLFEFTGSGGMPSPLTADPKTSLPGNWVIEWERFVHAETPLRSARRIDTHLAPPLDDMINQRDPEPEPGQPAPAPVMKRLAMRNLRRGYRLNMPSAQSLIAAINATGLYRPIPVLTPAQVAEGRDFLTAAGLDAATPLWFYVLREAEAVGGHHLGALGSHLVANTLTGLVVNDPASYWNARIDGHRWSPHLFRPSEPIDSLKAMLRFTGLLT</sequence>
<dbReference type="EMBL" id="SISK01000005">
    <property type="protein sequence ID" value="TBN40433.1"/>
    <property type="molecule type" value="Genomic_DNA"/>
</dbReference>
<dbReference type="GO" id="GO:0005576">
    <property type="term" value="C:extracellular region"/>
    <property type="evidence" value="ECO:0007669"/>
    <property type="project" value="UniProtKB-SubCell"/>
</dbReference>
<dbReference type="GO" id="GO:0006979">
    <property type="term" value="P:response to oxidative stress"/>
    <property type="evidence" value="ECO:0007669"/>
    <property type="project" value="InterPro"/>
</dbReference>
<dbReference type="Gene3D" id="1.10.640.10">
    <property type="entry name" value="Haem peroxidase domain superfamily, animal type"/>
    <property type="match status" value="1"/>
</dbReference>
<organism evidence="5 6">
    <name type="scientific">Paracoccus subflavus</name>
    <dbReference type="NCBI Taxonomy" id="2528244"/>
    <lineage>
        <taxon>Bacteria</taxon>
        <taxon>Pseudomonadati</taxon>
        <taxon>Pseudomonadota</taxon>
        <taxon>Alphaproteobacteria</taxon>
        <taxon>Rhodobacterales</taxon>
        <taxon>Paracoccaceae</taxon>
        <taxon>Paracoccus</taxon>
    </lineage>
</organism>
<evidence type="ECO:0000256" key="3">
    <source>
        <dbReference type="ARBA" id="ARBA00023180"/>
    </source>
</evidence>
<accession>A0A4V6MTD2</accession>
<keyword evidence="2" id="KW-0964">Secreted</keyword>
<dbReference type="Proteomes" id="UP000293520">
    <property type="component" value="Unassembled WGS sequence"/>
</dbReference>
<keyword evidence="5" id="KW-0560">Oxidoreductase</keyword>
<name>A0A4V6MTD2_9RHOB</name>
<evidence type="ECO:0000256" key="1">
    <source>
        <dbReference type="ARBA" id="ARBA00004613"/>
    </source>
</evidence>
<dbReference type="PANTHER" id="PTHR11475">
    <property type="entry name" value="OXIDASE/PEROXIDASE"/>
    <property type="match status" value="1"/>
</dbReference>
<keyword evidence="5" id="KW-0575">Peroxidase</keyword>
<dbReference type="CDD" id="cd09819">
    <property type="entry name" value="An_peroxidase_bacterial_1"/>
    <property type="match status" value="1"/>
</dbReference>
<dbReference type="AlphaFoldDB" id="A0A4V6MTD2"/>
<evidence type="ECO:0000313" key="5">
    <source>
        <dbReference type="EMBL" id="TBN40433.1"/>
    </source>
</evidence>